<dbReference type="EMBL" id="KL367567">
    <property type="protein sequence ID" value="KFD63752.1"/>
    <property type="molecule type" value="Genomic_DNA"/>
</dbReference>
<dbReference type="EMBL" id="KL363222">
    <property type="protein sequence ID" value="KFD52934.1"/>
    <property type="molecule type" value="Genomic_DNA"/>
</dbReference>
<dbReference type="Proteomes" id="UP000030758">
    <property type="component" value="Unassembled WGS sequence"/>
</dbReference>
<accession>A0A085M6T8</accession>
<name>A0A085M6T8_9BILA</name>
<reference evidence="1 3" key="1">
    <citation type="journal article" date="2014" name="Nat. Genet.">
        <title>Genome and transcriptome of the porcine whipworm Trichuris suis.</title>
        <authorList>
            <person name="Jex A.R."/>
            <person name="Nejsum P."/>
            <person name="Schwarz E.M."/>
            <person name="Hu L."/>
            <person name="Young N.D."/>
            <person name="Hall R.S."/>
            <person name="Korhonen P.K."/>
            <person name="Liao S."/>
            <person name="Thamsborg S."/>
            <person name="Xia J."/>
            <person name="Xu P."/>
            <person name="Wang S."/>
            <person name="Scheerlinck J.P."/>
            <person name="Hofmann A."/>
            <person name="Sternberg P.W."/>
            <person name="Wang J."/>
            <person name="Gasser R.B."/>
        </authorList>
    </citation>
    <scope>NUCLEOTIDE SEQUENCE [LARGE SCALE GENOMIC DNA]</scope>
    <source>
        <strain evidence="2">DCEP-RM93F</strain>
        <strain evidence="1">DCEP-RM93M</strain>
    </source>
</reference>
<keyword evidence="3" id="KW-1185">Reference proteome</keyword>
<organism evidence="1 3">
    <name type="scientific">Trichuris suis</name>
    <name type="common">pig whipworm</name>
    <dbReference type="NCBI Taxonomy" id="68888"/>
    <lineage>
        <taxon>Eukaryota</taxon>
        <taxon>Metazoa</taxon>
        <taxon>Ecdysozoa</taxon>
        <taxon>Nematoda</taxon>
        <taxon>Enoplea</taxon>
        <taxon>Dorylaimia</taxon>
        <taxon>Trichinellida</taxon>
        <taxon>Trichuridae</taxon>
        <taxon>Trichuris</taxon>
    </lineage>
</organism>
<sequence>MKFPTRLKWQPGKITEALQQLCGERVERTSKMTDKWKDHRLQLTSKLLLSRSKPSGSNYDQRIANGWGLASLSVYNSEWKPWSEKAFSTLRPKTVAP</sequence>
<evidence type="ECO:0000313" key="1">
    <source>
        <dbReference type="EMBL" id="KFD52934.1"/>
    </source>
</evidence>
<dbReference type="AlphaFoldDB" id="A0A085M6T8"/>
<evidence type="ECO:0000313" key="3">
    <source>
        <dbReference type="Proteomes" id="UP000030764"/>
    </source>
</evidence>
<evidence type="ECO:0000313" key="2">
    <source>
        <dbReference type="EMBL" id="KFD63752.1"/>
    </source>
</evidence>
<protein>
    <submittedName>
        <fullName evidence="1">Uncharacterized protein</fullName>
    </submittedName>
</protein>
<proteinExistence type="predicted"/>
<gene>
    <name evidence="1" type="ORF">M513_06244</name>
    <name evidence="2" type="ORF">M514_06244</name>
</gene>
<dbReference type="Proteomes" id="UP000030764">
    <property type="component" value="Unassembled WGS sequence"/>
</dbReference>